<feature type="domain" description="GAIN-B" evidence="7">
    <location>
        <begin position="1"/>
        <end position="162"/>
    </location>
</feature>
<dbReference type="GO" id="GO:0004930">
    <property type="term" value="F:G protein-coupled receptor activity"/>
    <property type="evidence" value="ECO:0007669"/>
    <property type="project" value="InterPro"/>
</dbReference>
<keyword evidence="2 6" id="KW-0812">Transmembrane</keyword>
<feature type="transmembrane region" description="Helical" evidence="6">
    <location>
        <begin position="234"/>
        <end position="256"/>
    </location>
</feature>
<dbReference type="Gene3D" id="1.20.1070.10">
    <property type="entry name" value="Rhodopsin 7-helix transmembrane proteins"/>
    <property type="match status" value="1"/>
</dbReference>
<evidence type="ECO:0000256" key="3">
    <source>
        <dbReference type="ARBA" id="ARBA00022989"/>
    </source>
</evidence>
<proteinExistence type="predicted"/>
<protein>
    <submittedName>
        <fullName evidence="11">GPS domain-containing protein</fullName>
    </submittedName>
</protein>
<dbReference type="Proteomes" id="UP000270296">
    <property type="component" value="Unassembled WGS sequence"/>
</dbReference>
<evidence type="ECO:0000259" key="8">
    <source>
        <dbReference type="PROSITE" id="PS50261"/>
    </source>
</evidence>
<accession>A0A183IZE1</accession>
<dbReference type="SMART" id="SM00303">
    <property type="entry name" value="GPS"/>
    <property type="match status" value="1"/>
</dbReference>
<dbReference type="Pfam" id="PF01825">
    <property type="entry name" value="GPS"/>
    <property type="match status" value="1"/>
</dbReference>
<dbReference type="InterPro" id="IPR046338">
    <property type="entry name" value="GAIN_dom_sf"/>
</dbReference>
<dbReference type="AlphaFoldDB" id="A0A183IZE1"/>
<reference evidence="11" key="1">
    <citation type="submission" date="2016-06" db="UniProtKB">
        <authorList>
            <consortium name="WormBaseParasite"/>
        </authorList>
    </citation>
    <scope>IDENTIFICATION</scope>
</reference>
<dbReference type="PANTHER" id="PTHR12011:SF347">
    <property type="entry name" value="FI21270P1-RELATED"/>
    <property type="match status" value="1"/>
</dbReference>
<evidence type="ECO:0000313" key="10">
    <source>
        <dbReference type="Proteomes" id="UP000270296"/>
    </source>
</evidence>
<dbReference type="InterPro" id="IPR000203">
    <property type="entry name" value="GPS"/>
</dbReference>
<dbReference type="Gene3D" id="2.60.220.50">
    <property type="match status" value="1"/>
</dbReference>
<name>A0A183IZE1_9BILA</name>
<comment type="subcellular location">
    <subcellularLocation>
        <location evidence="1">Membrane</location>
        <topology evidence="1">Multi-pass membrane protein</topology>
    </subcellularLocation>
</comment>
<dbReference type="GO" id="GO:0005886">
    <property type="term" value="C:plasma membrane"/>
    <property type="evidence" value="ECO:0007669"/>
    <property type="project" value="TreeGrafter"/>
</dbReference>
<evidence type="ECO:0000313" key="9">
    <source>
        <dbReference type="EMBL" id="VDP20464.1"/>
    </source>
</evidence>
<reference evidence="9 10" key="2">
    <citation type="submission" date="2018-11" db="EMBL/GenBank/DDBJ databases">
        <authorList>
            <consortium name="Pathogen Informatics"/>
        </authorList>
    </citation>
    <scope>NUCLEOTIDE SEQUENCE [LARGE SCALE GENOMIC DNA]</scope>
</reference>
<dbReference type="PANTHER" id="PTHR12011">
    <property type="entry name" value="ADHESION G-PROTEIN COUPLED RECEPTOR"/>
    <property type="match status" value="1"/>
</dbReference>
<evidence type="ECO:0000313" key="11">
    <source>
        <dbReference type="WBParaSite" id="SBAD_0000931401-mRNA-1"/>
    </source>
</evidence>
<dbReference type="InterPro" id="IPR000832">
    <property type="entry name" value="GPCR_2_secretin-like"/>
</dbReference>
<evidence type="ECO:0000256" key="5">
    <source>
        <dbReference type="ARBA" id="ARBA00023157"/>
    </source>
</evidence>
<sequence length="325" mass="36655">METKGASINLPVSSLIPLVRQQFKTTGHHSPQGLPYLTPDQPPTVRCGYFVFTEGLNAILNPTQMQDQEHGDKMVVNSEIIGVTINSGDIGVILPRSSPLTIKLWHKNRKNVKNPKCVFWNTQTNQWDPTGCYLLNFTDEYTTCGCTHLTSFAVLMDVTGVLSSLSIDDRNDLTYVTIAAVCISVTCLILCLVVFTCFRSLRSARITIHRNLCLCLLFGELLFLAGINQTKSKVGCAMVAVLLQYTFTAAFMWMLIEGYQLYLMLVTVFETETSRGLCPFRLTSGNRNRQDGEVLTVEETGVQHMACQRQRHLVDFMAEFQRWWM</sequence>
<evidence type="ECO:0000256" key="2">
    <source>
        <dbReference type="ARBA" id="ARBA00022692"/>
    </source>
</evidence>
<evidence type="ECO:0000256" key="1">
    <source>
        <dbReference type="ARBA" id="ARBA00004141"/>
    </source>
</evidence>
<keyword evidence="5" id="KW-1015">Disulfide bond</keyword>
<evidence type="ECO:0000256" key="4">
    <source>
        <dbReference type="ARBA" id="ARBA00023136"/>
    </source>
</evidence>
<dbReference type="EMBL" id="UZAM01012181">
    <property type="protein sequence ID" value="VDP20464.1"/>
    <property type="molecule type" value="Genomic_DNA"/>
</dbReference>
<dbReference type="WBParaSite" id="SBAD_0000931401-mRNA-1">
    <property type="protein sequence ID" value="SBAD_0000931401-mRNA-1"/>
    <property type="gene ID" value="SBAD_0000931401"/>
</dbReference>
<keyword evidence="10" id="KW-1185">Reference proteome</keyword>
<dbReference type="GO" id="GO:0007166">
    <property type="term" value="P:cell surface receptor signaling pathway"/>
    <property type="evidence" value="ECO:0007669"/>
    <property type="project" value="InterPro"/>
</dbReference>
<feature type="transmembrane region" description="Helical" evidence="6">
    <location>
        <begin position="210"/>
        <end position="228"/>
    </location>
</feature>
<dbReference type="InterPro" id="IPR057244">
    <property type="entry name" value="GAIN_B"/>
</dbReference>
<organism evidence="11">
    <name type="scientific">Soboliphyme baturini</name>
    <dbReference type="NCBI Taxonomy" id="241478"/>
    <lineage>
        <taxon>Eukaryota</taxon>
        <taxon>Metazoa</taxon>
        <taxon>Ecdysozoa</taxon>
        <taxon>Nematoda</taxon>
        <taxon>Enoplea</taxon>
        <taxon>Dorylaimia</taxon>
        <taxon>Dioctophymatida</taxon>
        <taxon>Dioctophymatoidea</taxon>
        <taxon>Soboliphymatidae</taxon>
        <taxon>Soboliphyme</taxon>
    </lineage>
</organism>
<dbReference type="InterPro" id="IPR017981">
    <property type="entry name" value="GPCR_2-like_7TM"/>
</dbReference>
<feature type="transmembrane region" description="Helical" evidence="6">
    <location>
        <begin position="173"/>
        <end position="198"/>
    </location>
</feature>
<dbReference type="Pfam" id="PF00002">
    <property type="entry name" value="7tm_2"/>
    <property type="match status" value="1"/>
</dbReference>
<dbReference type="PROSITE" id="PS50261">
    <property type="entry name" value="G_PROTEIN_RECEP_F2_4"/>
    <property type="match status" value="1"/>
</dbReference>
<keyword evidence="4 6" id="KW-0472">Membrane</keyword>
<feature type="domain" description="G-protein coupled receptors family 2 profile 2" evidence="8">
    <location>
        <begin position="173"/>
        <end position="275"/>
    </location>
</feature>
<evidence type="ECO:0000259" key="7">
    <source>
        <dbReference type="PROSITE" id="PS50221"/>
    </source>
</evidence>
<dbReference type="PROSITE" id="PS50221">
    <property type="entry name" value="GAIN_B"/>
    <property type="match status" value="1"/>
</dbReference>
<keyword evidence="3 6" id="KW-1133">Transmembrane helix</keyword>
<dbReference type="PRINTS" id="PR00249">
    <property type="entry name" value="GPCRSECRETIN"/>
</dbReference>
<dbReference type="OrthoDB" id="1100386at2759"/>
<evidence type="ECO:0000256" key="6">
    <source>
        <dbReference type="SAM" id="Phobius"/>
    </source>
</evidence>
<gene>
    <name evidence="9" type="ORF">SBAD_LOCUS8986</name>
</gene>